<evidence type="ECO:0000256" key="1">
    <source>
        <dbReference type="SAM" id="SignalP"/>
    </source>
</evidence>
<organism evidence="2 3">
    <name type="scientific">Heterostelium pallidum (strain ATCC 26659 / Pp 5 / PN500)</name>
    <name type="common">Cellular slime mold</name>
    <name type="synonym">Polysphondylium pallidum</name>
    <dbReference type="NCBI Taxonomy" id="670386"/>
    <lineage>
        <taxon>Eukaryota</taxon>
        <taxon>Amoebozoa</taxon>
        <taxon>Evosea</taxon>
        <taxon>Eumycetozoa</taxon>
        <taxon>Dictyostelia</taxon>
        <taxon>Acytosteliales</taxon>
        <taxon>Acytosteliaceae</taxon>
        <taxon>Heterostelium</taxon>
    </lineage>
</organism>
<sequence length="320" mass="35697">MISKLSLFFVFFTIGMVVGSSDTPQYNKPTTLLTFGAYYQEIDLTTGELITSDPINGNWNVENLLSYDVESKEALLVIQDFINGTYCISFNSDTAEYVELGSNLINGSIVLDVLEQPYIFNEQTNTAYLIGMTLNNTNIAMIAMDFNQGYMYVDYYNFTGSESTTPAFVFNPSLNSISTIFADINSNAIYLTQVGFAGNKLLSQTPLVNLPEGLDSFILLNYYNGQLYGVFTYSNGFGVAIINTNGGVKVVYTMETATDTNTNPVVQGGDYYIFFTQTTNFNELEYTFFNMATLKEESSFTVKNPLFFVNFIKPSSEQLT</sequence>
<dbReference type="InParanoid" id="D3B1T3"/>
<gene>
    <name evidence="2" type="ORF">PPL_02257</name>
</gene>
<keyword evidence="1" id="KW-0732">Signal</keyword>
<protein>
    <submittedName>
        <fullName evidence="2">Uncharacterized protein</fullName>
    </submittedName>
</protein>
<reference evidence="2 3" key="1">
    <citation type="journal article" date="2011" name="Genome Res.">
        <title>Phylogeny-wide analysis of social amoeba genomes highlights ancient origins for complex intercellular communication.</title>
        <authorList>
            <person name="Heidel A.J."/>
            <person name="Lawal H.M."/>
            <person name="Felder M."/>
            <person name="Schilde C."/>
            <person name="Helps N.R."/>
            <person name="Tunggal B."/>
            <person name="Rivero F."/>
            <person name="John U."/>
            <person name="Schleicher M."/>
            <person name="Eichinger L."/>
            <person name="Platzer M."/>
            <person name="Noegel A.A."/>
            <person name="Schaap P."/>
            <person name="Gloeckner G."/>
        </authorList>
    </citation>
    <scope>NUCLEOTIDE SEQUENCE [LARGE SCALE GENOMIC DNA]</scope>
    <source>
        <strain evidence="3">ATCC 26659 / Pp 5 / PN500</strain>
    </source>
</reference>
<comment type="caution">
    <text evidence="2">The sequence shown here is derived from an EMBL/GenBank/DDBJ whole genome shotgun (WGS) entry which is preliminary data.</text>
</comment>
<dbReference type="AlphaFoldDB" id="D3B1T3"/>
<dbReference type="RefSeq" id="XP_020437366.1">
    <property type="nucleotide sequence ID" value="XM_020573249.1"/>
</dbReference>
<keyword evidence="3" id="KW-1185">Reference proteome</keyword>
<accession>D3B1T3</accession>
<name>D3B1T3_HETP5</name>
<proteinExistence type="predicted"/>
<feature type="chain" id="PRO_5003040796" evidence="1">
    <location>
        <begin position="20"/>
        <end position="320"/>
    </location>
</feature>
<feature type="signal peptide" evidence="1">
    <location>
        <begin position="1"/>
        <end position="19"/>
    </location>
</feature>
<dbReference type="Proteomes" id="UP000001396">
    <property type="component" value="Unassembled WGS sequence"/>
</dbReference>
<evidence type="ECO:0000313" key="2">
    <source>
        <dbReference type="EMBL" id="EFA85257.1"/>
    </source>
</evidence>
<dbReference type="GeneID" id="31357782"/>
<evidence type="ECO:0000313" key="3">
    <source>
        <dbReference type="Proteomes" id="UP000001396"/>
    </source>
</evidence>
<dbReference type="EMBL" id="ADBJ01000008">
    <property type="protein sequence ID" value="EFA85257.1"/>
    <property type="molecule type" value="Genomic_DNA"/>
</dbReference>